<sequence length="105" mass="12437">MATDAYGIPYALFWFVRNNLQEMSFYKNKAKLQGGLGRGAVCTSWSKKHVIRLIFLWLTKSLENYFKLVWVFLCLSMYGEKYIHIAFGNRLLDRRGRRKGKKYSK</sequence>
<keyword evidence="1" id="KW-0472">Membrane</keyword>
<accession>A0ABD2ZBE7</accession>
<evidence type="ECO:0000256" key="1">
    <source>
        <dbReference type="SAM" id="Phobius"/>
    </source>
</evidence>
<dbReference type="EMBL" id="JBJUIK010000010">
    <property type="protein sequence ID" value="KAL3516264.1"/>
    <property type="molecule type" value="Genomic_DNA"/>
</dbReference>
<proteinExistence type="predicted"/>
<keyword evidence="1" id="KW-0812">Transmembrane</keyword>
<evidence type="ECO:0000313" key="3">
    <source>
        <dbReference type="Proteomes" id="UP001630127"/>
    </source>
</evidence>
<dbReference type="AlphaFoldDB" id="A0ABD2ZBE7"/>
<feature type="transmembrane region" description="Helical" evidence="1">
    <location>
        <begin position="68"/>
        <end position="92"/>
    </location>
</feature>
<keyword evidence="3" id="KW-1185">Reference proteome</keyword>
<dbReference type="Proteomes" id="UP001630127">
    <property type="component" value="Unassembled WGS sequence"/>
</dbReference>
<keyword evidence="1" id="KW-1133">Transmembrane helix</keyword>
<protein>
    <submittedName>
        <fullName evidence="2">Uncharacterized protein</fullName>
    </submittedName>
</protein>
<evidence type="ECO:0000313" key="2">
    <source>
        <dbReference type="EMBL" id="KAL3516264.1"/>
    </source>
</evidence>
<name>A0ABD2ZBE7_9GENT</name>
<comment type="caution">
    <text evidence="2">The sequence shown here is derived from an EMBL/GenBank/DDBJ whole genome shotgun (WGS) entry which is preliminary data.</text>
</comment>
<organism evidence="2 3">
    <name type="scientific">Cinchona calisaya</name>
    <dbReference type="NCBI Taxonomy" id="153742"/>
    <lineage>
        <taxon>Eukaryota</taxon>
        <taxon>Viridiplantae</taxon>
        <taxon>Streptophyta</taxon>
        <taxon>Embryophyta</taxon>
        <taxon>Tracheophyta</taxon>
        <taxon>Spermatophyta</taxon>
        <taxon>Magnoliopsida</taxon>
        <taxon>eudicotyledons</taxon>
        <taxon>Gunneridae</taxon>
        <taxon>Pentapetalae</taxon>
        <taxon>asterids</taxon>
        <taxon>lamiids</taxon>
        <taxon>Gentianales</taxon>
        <taxon>Rubiaceae</taxon>
        <taxon>Cinchonoideae</taxon>
        <taxon>Cinchoneae</taxon>
        <taxon>Cinchona</taxon>
    </lineage>
</organism>
<reference evidence="2 3" key="1">
    <citation type="submission" date="2024-11" db="EMBL/GenBank/DDBJ databases">
        <title>A near-complete genome assembly of Cinchona calisaya.</title>
        <authorList>
            <person name="Lian D.C."/>
            <person name="Zhao X.W."/>
            <person name="Wei L."/>
        </authorList>
    </citation>
    <scope>NUCLEOTIDE SEQUENCE [LARGE SCALE GENOMIC DNA]</scope>
    <source>
        <tissue evidence="2">Nenye</tissue>
    </source>
</reference>
<gene>
    <name evidence="2" type="ORF">ACH5RR_023166</name>
</gene>